<sequence length="119" mass="13395">MLTESESDVTDSTDADTGDDDGRAGVWMPILGEDPGPVLLPVIGQGPKHAPAAEANPIDYVKLFLDDDLVTKIVEETNHYTENWISIQQDYLRTHPRSFVHKWIKHGKTNNAEMQMLFF</sequence>
<keyword evidence="3" id="KW-1185">Reference proteome</keyword>
<comment type="caution">
    <text evidence="2">The sequence shown here is derived from an EMBL/GenBank/DDBJ whole genome shotgun (WGS) entry which is preliminary data.</text>
</comment>
<dbReference type="EMBL" id="BLXT01004465">
    <property type="protein sequence ID" value="GFO12877.1"/>
    <property type="molecule type" value="Genomic_DNA"/>
</dbReference>
<proteinExistence type="predicted"/>
<gene>
    <name evidence="2" type="ORF">PoB_003938200</name>
</gene>
<evidence type="ECO:0000256" key="1">
    <source>
        <dbReference type="SAM" id="MobiDB-lite"/>
    </source>
</evidence>
<evidence type="ECO:0000313" key="2">
    <source>
        <dbReference type="EMBL" id="GFO12877.1"/>
    </source>
</evidence>
<reference evidence="2 3" key="1">
    <citation type="journal article" date="2021" name="Elife">
        <title>Chloroplast acquisition without the gene transfer in kleptoplastic sea slugs, Plakobranchus ocellatus.</title>
        <authorList>
            <person name="Maeda T."/>
            <person name="Takahashi S."/>
            <person name="Yoshida T."/>
            <person name="Shimamura S."/>
            <person name="Takaki Y."/>
            <person name="Nagai Y."/>
            <person name="Toyoda A."/>
            <person name="Suzuki Y."/>
            <person name="Arimoto A."/>
            <person name="Ishii H."/>
            <person name="Satoh N."/>
            <person name="Nishiyama T."/>
            <person name="Hasebe M."/>
            <person name="Maruyama T."/>
            <person name="Minagawa J."/>
            <person name="Obokata J."/>
            <person name="Shigenobu S."/>
        </authorList>
    </citation>
    <scope>NUCLEOTIDE SEQUENCE [LARGE SCALE GENOMIC DNA]</scope>
</reference>
<organism evidence="2 3">
    <name type="scientific">Plakobranchus ocellatus</name>
    <dbReference type="NCBI Taxonomy" id="259542"/>
    <lineage>
        <taxon>Eukaryota</taxon>
        <taxon>Metazoa</taxon>
        <taxon>Spiralia</taxon>
        <taxon>Lophotrochozoa</taxon>
        <taxon>Mollusca</taxon>
        <taxon>Gastropoda</taxon>
        <taxon>Heterobranchia</taxon>
        <taxon>Euthyneura</taxon>
        <taxon>Panpulmonata</taxon>
        <taxon>Sacoglossa</taxon>
        <taxon>Placobranchoidea</taxon>
        <taxon>Plakobranchidae</taxon>
        <taxon>Plakobranchus</taxon>
    </lineage>
</organism>
<protein>
    <submittedName>
        <fullName evidence="2">PiggyBac transposable element-derived protein 4</fullName>
    </submittedName>
</protein>
<feature type="region of interest" description="Disordered" evidence="1">
    <location>
        <begin position="1"/>
        <end position="25"/>
    </location>
</feature>
<dbReference type="AlphaFoldDB" id="A0AAV4B031"/>
<feature type="compositionally biased region" description="Acidic residues" evidence="1">
    <location>
        <begin position="1"/>
        <end position="19"/>
    </location>
</feature>
<accession>A0AAV4B031</accession>
<dbReference type="Proteomes" id="UP000735302">
    <property type="component" value="Unassembled WGS sequence"/>
</dbReference>
<evidence type="ECO:0000313" key="3">
    <source>
        <dbReference type="Proteomes" id="UP000735302"/>
    </source>
</evidence>
<name>A0AAV4B031_9GAST</name>